<evidence type="ECO:0000256" key="2">
    <source>
        <dbReference type="ARBA" id="ARBA00008655"/>
    </source>
</evidence>
<evidence type="ECO:0000256" key="7">
    <source>
        <dbReference type="RuleBase" id="RU361267"/>
    </source>
</evidence>
<keyword evidence="4 7" id="KW-0808">Transferase</keyword>
<name>A0A6A8M604_9FIRM</name>
<evidence type="ECO:0000256" key="4">
    <source>
        <dbReference type="ARBA" id="ARBA00022679"/>
    </source>
</evidence>
<evidence type="ECO:0000256" key="5">
    <source>
        <dbReference type="ARBA" id="ARBA00023098"/>
    </source>
</evidence>
<accession>A0A6A8M604</accession>
<dbReference type="EC" id="2.3.1.51" evidence="7"/>
<dbReference type="CDD" id="cd07989">
    <property type="entry name" value="LPLAT_AGPAT-like"/>
    <property type="match status" value="1"/>
</dbReference>
<dbReference type="AlphaFoldDB" id="A0A6A8M604"/>
<keyword evidence="3 7" id="KW-0444">Lipid biosynthesis</keyword>
<sequence>MNPFTTGGALLRVVSGINYFNSHSGPGIRKAREEGDYALARDIQVKGTSRFADYINQKLKITYEIYGQENIPQDGPVLIVPNHQGYADILLIYSIFKHMQTGFIAKKELSKIGIIQKAAENTGTIFLNRGDARGAIQVINEGTERLKRGDSLVIFPEGTRSKGGPARHFKAGSLKFAQKAKVPVLPVTIEGTYHTFEEYGSFRPAHYKCIIHPLVHIEEMDRREQASVHSLIEKTVFDGLKELTGKEVTFIEE</sequence>
<proteinExistence type="inferred from homology"/>
<keyword evidence="7" id="KW-0594">Phospholipid biosynthesis</keyword>
<protein>
    <recommendedName>
        <fullName evidence="7">1-acyl-sn-glycerol-3-phosphate acyltransferase</fullName>
        <ecNumber evidence="7">2.3.1.51</ecNumber>
    </recommendedName>
</protein>
<comment type="pathway">
    <text evidence="1">Lipid metabolism.</text>
</comment>
<comment type="caution">
    <text evidence="9">The sequence shown here is derived from an EMBL/GenBank/DDBJ whole genome shotgun (WGS) entry which is preliminary data.</text>
</comment>
<dbReference type="GO" id="GO:0006654">
    <property type="term" value="P:phosphatidic acid biosynthetic process"/>
    <property type="evidence" value="ECO:0007669"/>
    <property type="project" value="TreeGrafter"/>
</dbReference>
<dbReference type="GO" id="GO:0016020">
    <property type="term" value="C:membrane"/>
    <property type="evidence" value="ECO:0007669"/>
    <property type="project" value="InterPro"/>
</dbReference>
<dbReference type="NCBIfam" id="TIGR00530">
    <property type="entry name" value="AGP_acyltrn"/>
    <property type="match status" value="1"/>
</dbReference>
<evidence type="ECO:0000256" key="3">
    <source>
        <dbReference type="ARBA" id="ARBA00022516"/>
    </source>
</evidence>
<keyword evidence="6 7" id="KW-0012">Acyltransferase</keyword>
<evidence type="ECO:0000313" key="9">
    <source>
        <dbReference type="EMBL" id="MST68772.1"/>
    </source>
</evidence>
<comment type="domain">
    <text evidence="7">The HXXXXD motif is essential for acyltransferase activity and may constitute the binding site for the phosphate moiety of the glycerol-3-phosphate.</text>
</comment>
<dbReference type="Pfam" id="PF01553">
    <property type="entry name" value="Acyltransferase"/>
    <property type="match status" value="1"/>
</dbReference>
<keyword evidence="7" id="KW-1208">Phospholipid metabolism</keyword>
<comment type="catalytic activity">
    <reaction evidence="7">
        <text>a 1-acyl-sn-glycero-3-phosphate + an acyl-CoA = a 1,2-diacyl-sn-glycero-3-phosphate + CoA</text>
        <dbReference type="Rhea" id="RHEA:19709"/>
        <dbReference type="ChEBI" id="CHEBI:57287"/>
        <dbReference type="ChEBI" id="CHEBI:57970"/>
        <dbReference type="ChEBI" id="CHEBI:58342"/>
        <dbReference type="ChEBI" id="CHEBI:58608"/>
        <dbReference type="EC" id="2.3.1.51"/>
    </reaction>
</comment>
<dbReference type="SMART" id="SM00563">
    <property type="entry name" value="PlsC"/>
    <property type="match status" value="1"/>
</dbReference>
<dbReference type="PANTHER" id="PTHR10434:SF64">
    <property type="entry name" value="1-ACYL-SN-GLYCEROL-3-PHOSPHATE ACYLTRANSFERASE-RELATED"/>
    <property type="match status" value="1"/>
</dbReference>
<dbReference type="InterPro" id="IPR002123">
    <property type="entry name" value="Plipid/glycerol_acylTrfase"/>
</dbReference>
<feature type="domain" description="Phospholipid/glycerol acyltransferase" evidence="8">
    <location>
        <begin position="77"/>
        <end position="192"/>
    </location>
</feature>
<dbReference type="SUPFAM" id="SSF69593">
    <property type="entry name" value="Glycerol-3-phosphate (1)-acyltransferase"/>
    <property type="match status" value="1"/>
</dbReference>
<keyword evidence="5 7" id="KW-0443">Lipid metabolism</keyword>
<organism evidence="9">
    <name type="scientific">Baileyella intestinalis</name>
    <dbReference type="NCBI Taxonomy" id="2606709"/>
    <lineage>
        <taxon>Bacteria</taxon>
        <taxon>Bacillati</taxon>
        <taxon>Bacillota</taxon>
        <taxon>Clostridia</taxon>
        <taxon>Peptostreptococcales</taxon>
        <taxon>Anaerovoracaceae</taxon>
        <taxon>Baileyella</taxon>
    </lineage>
</organism>
<dbReference type="GO" id="GO:0003841">
    <property type="term" value="F:1-acylglycerol-3-phosphate O-acyltransferase activity"/>
    <property type="evidence" value="ECO:0007669"/>
    <property type="project" value="UniProtKB-UniRule"/>
</dbReference>
<dbReference type="EMBL" id="VUNB01000003">
    <property type="protein sequence ID" value="MST68772.1"/>
    <property type="molecule type" value="Genomic_DNA"/>
</dbReference>
<comment type="similarity">
    <text evidence="2 7">Belongs to the 1-acyl-sn-glycerol-3-phosphate acyltransferase family.</text>
</comment>
<evidence type="ECO:0000256" key="6">
    <source>
        <dbReference type="ARBA" id="ARBA00023315"/>
    </source>
</evidence>
<dbReference type="PANTHER" id="PTHR10434">
    <property type="entry name" value="1-ACYL-SN-GLYCEROL-3-PHOSPHATE ACYLTRANSFERASE"/>
    <property type="match status" value="1"/>
</dbReference>
<evidence type="ECO:0000256" key="1">
    <source>
        <dbReference type="ARBA" id="ARBA00005189"/>
    </source>
</evidence>
<gene>
    <name evidence="9" type="ORF">FYJ66_04100</name>
</gene>
<dbReference type="RefSeq" id="WP_154572244.1">
    <property type="nucleotide sequence ID" value="NZ_VUNB01000003.1"/>
</dbReference>
<dbReference type="InterPro" id="IPR004552">
    <property type="entry name" value="AGP_acyltrans"/>
</dbReference>
<reference evidence="9" key="1">
    <citation type="submission" date="2019-09" db="EMBL/GenBank/DDBJ databases">
        <title>In-depth cultivation of the pig gut microbiome towards novel bacterial diversity and tailored functional studies.</title>
        <authorList>
            <person name="Wylensek D."/>
            <person name="Hitch T.C.A."/>
            <person name="Clavel T."/>
        </authorList>
    </citation>
    <scope>NUCLEOTIDE SEQUENCE</scope>
    <source>
        <strain evidence="9">RF-744-FAT-WT-3</strain>
    </source>
</reference>
<evidence type="ECO:0000259" key="8">
    <source>
        <dbReference type="SMART" id="SM00563"/>
    </source>
</evidence>